<feature type="compositionally biased region" description="Basic and acidic residues" evidence="1">
    <location>
        <begin position="176"/>
        <end position="194"/>
    </location>
</feature>
<dbReference type="OrthoDB" id="206869at2759"/>
<feature type="region of interest" description="Disordered" evidence="1">
    <location>
        <begin position="1"/>
        <end position="54"/>
    </location>
</feature>
<keyword evidence="2" id="KW-1133">Transmembrane helix</keyword>
<keyword evidence="2" id="KW-0812">Transmembrane</keyword>
<dbReference type="EMBL" id="PNBA02000012">
    <property type="protein sequence ID" value="KAG6406229.1"/>
    <property type="molecule type" value="Genomic_DNA"/>
</dbReference>
<accession>A0A8X8ZJI0</accession>
<gene>
    <name evidence="3" type="ORF">SASPL_133828</name>
</gene>
<dbReference type="PANTHER" id="PTHR35482:SF1">
    <property type="entry name" value="CYTOCHROME C OXIDASE SUBUNIT"/>
    <property type="match status" value="1"/>
</dbReference>
<keyword evidence="2" id="KW-0472">Membrane</keyword>
<protein>
    <submittedName>
        <fullName evidence="3">Uncharacterized protein</fullName>
    </submittedName>
</protein>
<organism evidence="3">
    <name type="scientific">Salvia splendens</name>
    <name type="common">Scarlet sage</name>
    <dbReference type="NCBI Taxonomy" id="180675"/>
    <lineage>
        <taxon>Eukaryota</taxon>
        <taxon>Viridiplantae</taxon>
        <taxon>Streptophyta</taxon>
        <taxon>Embryophyta</taxon>
        <taxon>Tracheophyta</taxon>
        <taxon>Spermatophyta</taxon>
        <taxon>Magnoliopsida</taxon>
        <taxon>eudicotyledons</taxon>
        <taxon>Gunneridae</taxon>
        <taxon>Pentapetalae</taxon>
        <taxon>asterids</taxon>
        <taxon>lamiids</taxon>
        <taxon>Lamiales</taxon>
        <taxon>Lamiaceae</taxon>
        <taxon>Nepetoideae</taxon>
        <taxon>Mentheae</taxon>
        <taxon>Salviinae</taxon>
        <taxon>Salvia</taxon>
        <taxon>Salvia subgen. Calosphace</taxon>
        <taxon>core Calosphace</taxon>
    </lineage>
</organism>
<dbReference type="PANTHER" id="PTHR35482">
    <property type="entry name" value="CYTOCHROME C OXIDASE SUBUNIT"/>
    <property type="match status" value="1"/>
</dbReference>
<sequence length="481" mass="52703">MASFTQPQFLSSLTPINKNNFTPSLQYKSFPTSKTSKIQSSNAESSQNSEQDPVKLALAKAKSYKNSVKSGVPAPKIVQAPEIGEEKDNFKQIEDGNVEMDVPLAVDNAKQYQQSKNLVENEKVASDAESGGDSVGGKEIPLSVKLALEKAKEYKKKTGDDNGGVADSQNLVSGLKRGDGRSGGDKNSGKKDELKVSSTDFMGLGFADKKSGRGLPAGLIPLSDPFPGGKLPEVEIIVGDTSKFGDKSVPQVEENDVDLYKPKVSTWGVFPRPNNISKTFGGGRTLRPGDALETAEERAAKDERTMQLLAAYKRQYGLNIDPELKSECEKALKDGDSLMDLGKLKEASPFYERVMEKLPFKSELHGLAALQWSICQDSLNRSNEARLMYEKLQSHPSPKISKKARQFAFGFEAMEMMKVSSMARPSHSSGYQSYFNAFIQQKTNYPLKEAEVDEGGFNQAIPYFIFLASPILMVLLIAAYK</sequence>
<name>A0A8X8ZJI0_SALSN</name>
<evidence type="ECO:0000313" key="3">
    <source>
        <dbReference type="EMBL" id="KAG6406229.1"/>
    </source>
</evidence>
<keyword evidence="4" id="KW-1185">Reference proteome</keyword>
<dbReference type="AlphaFoldDB" id="A0A8X8ZJI0"/>
<feature type="transmembrane region" description="Helical" evidence="2">
    <location>
        <begin position="460"/>
        <end position="480"/>
    </location>
</feature>
<dbReference type="Proteomes" id="UP000298416">
    <property type="component" value="Unassembled WGS sequence"/>
</dbReference>
<reference evidence="3" key="2">
    <citation type="submission" date="2020-08" db="EMBL/GenBank/DDBJ databases">
        <title>Plant Genome Project.</title>
        <authorList>
            <person name="Zhang R.-G."/>
        </authorList>
    </citation>
    <scope>NUCLEOTIDE SEQUENCE</scope>
    <source>
        <strain evidence="3">Huo1</strain>
        <tissue evidence="3">Leaf</tissue>
    </source>
</reference>
<feature type="region of interest" description="Disordered" evidence="1">
    <location>
        <begin position="117"/>
        <end position="139"/>
    </location>
</feature>
<feature type="region of interest" description="Disordered" evidence="1">
    <location>
        <begin position="155"/>
        <end position="194"/>
    </location>
</feature>
<feature type="compositionally biased region" description="Low complexity" evidence="1">
    <location>
        <begin position="39"/>
        <end position="51"/>
    </location>
</feature>
<evidence type="ECO:0000313" key="4">
    <source>
        <dbReference type="Proteomes" id="UP000298416"/>
    </source>
</evidence>
<feature type="compositionally biased region" description="Polar residues" evidence="1">
    <location>
        <begin position="1"/>
        <end position="38"/>
    </location>
</feature>
<proteinExistence type="predicted"/>
<evidence type="ECO:0000256" key="2">
    <source>
        <dbReference type="SAM" id="Phobius"/>
    </source>
</evidence>
<reference evidence="3" key="1">
    <citation type="submission" date="2018-01" db="EMBL/GenBank/DDBJ databases">
        <authorList>
            <person name="Mao J.F."/>
        </authorList>
    </citation>
    <scope>NUCLEOTIDE SEQUENCE</scope>
    <source>
        <strain evidence="3">Huo1</strain>
        <tissue evidence="3">Leaf</tissue>
    </source>
</reference>
<evidence type="ECO:0000256" key="1">
    <source>
        <dbReference type="SAM" id="MobiDB-lite"/>
    </source>
</evidence>
<comment type="caution">
    <text evidence="3">The sequence shown here is derived from an EMBL/GenBank/DDBJ whole genome shotgun (WGS) entry which is preliminary data.</text>
</comment>